<comment type="caution">
    <text evidence="1">The sequence shown here is derived from an EMBL/GenBank/DDBJ whole genome shotgun (WGS) entry which is preliminary data.</text>
</comment>
<sequence length="125" mass="15258">METSGSVMLRFDVIFLEEARDFLLNLDEKSRDKIIFNIDKAKIKTDKELFKKLRDEIWEFRTLFNKTHFRIFAFWDRDEEQETLVLATHGIIKKTDKTPKREIDKAEQIRLRYFELKKKKNDNKK</sequence>
<dbReference type="EMBL" id="VSSQ01002869">
    <property type="protein sequence ID" value="MPM17830.1"/>
    <property type="molecule type" value="Genomic_DNA"/>
</dbReference>
<proteinExistence type="predicted"/>
<evidence type="ECO:0008006" key="2">
    <source>
        <dbReference type="Google" id="ProtNLM"/>
    </source>
</evidence>
<name>A0A644XNR3_9ZZZZ</name>
<evidence type="ECO:0000313" key="1">
    <source>
        <dbReference type="EMBL" id="MPM17830.1"/>
    </source>
</evidence>
<protein>
    <recommendedName>
        <fullName evidence="2">Toxin HigB</fullName>
    </recommendedName>
</protein>
<accession>A0A644XNR3</accession>
<organism evidence="1">
    <name type="scientific">bioreactor metagenome</name>
    <dbReference type="NCBI Taxonomy" id="1076179"/>
    <lineage>
        <taxon>unclassified sequences</taxon>
        <taxon>metagenomes</taxon>
        <taxon>ecological metagenomes</taxon>
    </lineage>
</organism>
<dbReference type="InterPro" id="IPR009241">
    <property type="entry name" value="HigB-like"/>
</dbReference>
<dbReference type="Pfam" id="PF05973">
    <property type="entry name" value="Gp49"/>
    <property type="match status" value="1"/>
</dbReference>
<dbReference type="AlphaFoldDB" id="A0A644XNR3"/>
<gene>
    <name evidence="1" type="ORF">SDC9_64229</name>
</gene>
<reference evidence="1" key="1">
    <citation type="submission" date="2019-08" db="EMBL/GenBank/DDBJ databases">
        <authorList>
            <person name="Kucharzyk K."/>
            <person name="Murdoch R.W."/>
            <person name="Higgins S."/>
            <person name="Loffler F."/>
        </authorList>
    </citation>
    <scope>NUCLEOTIDE SEQUENCE</scope>
</reference>